<keyword evidence="1" id="KW-0175">Coiled coil</keyword>
<dbReference type="OrthoDB" id="4495335at2759"/>
<feature type="compositionally biased region" description="Polar residues" evidence="2">
    <location>
        <begin position="385"/>
        <end position="394"/>
    </location>
</feature>
<gene>
    <name evidence="3" type="ORF">ARAM_003643</name>
</gene>
<feature type="region of interest" description="Disordered" evidence="2">
    <location>
        <begin position="374"/>
        <end position="510"/>
    </location>
</feature>
<reference evidence="3 4" key="1">
    <citation type="submission" date="2015-02" db="EMBL/GenBank/DDBJ databases">
        <title>Draft Genome Sequences of Two Closely-Related Aflatoxigenic Aspergillus Species Obtained from the Cote d'Ivoire.</title>
        <authorList>
            <person name="Moore G.G."/>
            <person name="Beltz S.B."/>
            <person name="Mack B.M."/>
        </authorList>
    </citation>
    <scope>NUCLEOTIDE SEQUENCE [LARGE SCALE GENOMIC DNA]</scope>
    <source>
        <strain evidence="3 4">SRRC1468</strain>
    </source>
</reference>
<organism evidence="3 4">
    <name type="scientific">Aspergillus rambellii</name>
    <dbReference type="NCBI Taxonomy" id="308745"/>
    <lineage>
        <taxon>Eukaryota</taxon>
        <taxon>Fungi</taxon>
        <taxon>Dikarya</taxon>
        <taxon>Ascomycota</taxon>
        <taxon>Pezizomycotina</taxon>
        <taxon>Eurotiomycetes</taxon>
        <taxon>Eurotiomycetidae</taxon>
        <taxon>Eurotiales</taxon>
        <taxon>Aspergillaceae</taxon>
        <taxon>Aspergillus</taxon>
        <taxon>Aspergillus subgen. Nidulantes</taxon>
    </lineage>
</organism>
<dbReference type="EMBL" id="JZBS01000197">
    <property type="protein sequence ID" value="KKK26939.1"/>
    <property type="molecule type" value="Genomic_DNA"/>
</dbReference>
<feature type="region of interest" description="Disordered" evidence="2">
    <location>
        <begin position="1"/>
        <end position="32"/>
    </location>
</feature>
<feature type="region of interest" description="Disordered" evidence="2">
    <location>
        <begin position="252"/>
        <end position="299"/>
    </location>
</feature>
<dbReference type="PANTHER" id="PTHR42041:SF1">
    <property type="entry name" value="DNA ENDONUCLEASE ACTIVATOR CTP1 C-TERMINAL DOMAIN-CONTAINING PROTEIN"/>
    <property type="match status" value="1"/>
</dbReference>
<evidence type="ECO:0000256" key="2">
    <source>
        <dbReference type="SAM" id="MobiDB-lite"/>
    </source>
</evidence>
<feature type="region of interest" description="Disordered" evidence="2">
    <location>
        <begin position="600"/>
        <end position="633"/>
    </location>
</feature>
<dbReference type="Proteomes" id="UP000034291">
    <property type="component" value="Unassembled WGS sequence"/>
</dbReference>
<feature type="compositionally biased region" description="Basic and acidic residues" evidence="2">
    <location>
        <begin position="610"/>
        <end position="624"/>
    </location>
</feature>
<feature type="compositionally biased region" description="Basic and acidic residues" evidence="2">
    <location>
        <begin position="397"/>
        <end position="407"/>
    </location>
</feature>
<feature type="coiled-coil region" evidence="1">
    <location>
        <begin position="113"/>
        <end position="237"/>
    </location>
</feature>
<feature type="compositionally biased region" description="Polar residues" evidence="2">
    <location>
        <begin position="22"/>
        <end position="32"/>
    </location>
</feature>
<dbReference type="PANTHER" id="PTHR42041">
    <property type="entry name" value="DNA ENDONUCLEASE ACTIVATOR CTP1 C-TERMINAL DOMAIN-CONTAINING PROTEIN"/>
    <property type="match status" value="1"/>
</dbReference>
<dbReference type="AlphaFoldDB" id="A0A0F8V575"/>
<dbReference type="STRING" id="308745.A0A0F8V575"/>
<feature type="compositionally biased region" description="Low complexity" evidence="2">
    <location>
        <begin position="1"/>
        <end position="12"/>
    </location>
</feature>
<sequence length="633" mass="70309">MDSPSSVLSSPSKALNPLSPERINQQAVPTSPSAAADFLRLQRKGNRGLSDVQAKVAYLNHLSRGNSPAAASAQAAASAGGAAALQRAILGREEAESALVRVSGQLSESQSREHRISERLESLLEELRSAKERQAHERLVFEKEIRKSRKEAFRAGSALVKTQEDLKHARIEAKALKEEVQLERGAKEQAKQEAFERAYALAGLTEELEVLKGQLRSAEANTHADTLEAQAQQINKQDIGRMSLAEGDLALLLTPTPRRPKRSAEDPNITPVAESTDPTCVQDTTPKRQRLSDITPQQGPREFVVPYQVHDLIEDLRYDLDLERRLRLRAEDMVEYMKVECMFNRCTCRIREEIENAALAKQQIHTIDHHECQDEMEGHEDESHNIASAETVTSVDDETKVIETKQEEEGDEAEEKREGEGEPLITFSPVTGTFRTIPSPVRGSPKKQIEDSTSEEPEPLAAHRESELEAQPVFSSPIAKYESHAHESQSESIMQSEAYSRDLTPGSHNSPMIAEAQWQARFSTGEHAENEIVSLKRIPLRTDDEQSNRFATVPGTPVSREQALAQIRARRGRTSTMKRSVSANDAALRASAISTTPVRAARRIPGLQHTDPRGEGAPRSRRDLSAPMRMLHH</sequence>
<evidence type="ECO:0000313" key="3">
    <source>
        <dbReference type="EMBL" id="KKK26939.1"/>
    </source>
</evidence>
<keyword evidence="4" id="KW-1185">Reference proteome</keyword>
<evidence type="ECO:0000313" key="4">
    <source>
        <dbReference type="Proteomes" id="UP000034291"/>
    </source>
</evidence>
<comment type="caution">
    <text evidence="3">The sequence shown here is derived from an EMBL/GenBank/DDBJ whole genome shotgun (WGS) entry which is preliminary data.</text>
</comment>
<name>A0A0F8V575_9EURO</name>
<proteinExistence type="predicted"/>
<evidence type="ECO:0000256" key="1">
    <source>
        <dbReference type="SAM" id="Coils"/>
    </source>
</evidence>
<accession>A0A0F8V575</accession>
<protein>
    <submittedName>
        <fullName evidence="3">Uncharacterized protein</fullName>
    </submittedName>
</protein>